<name>A0A8K0JMG2_9TREE</name>
<feature type="region of interest" description="Disordered" evidence="1">
    <location>
        <begin position="438"/>
        <end position="464"/>
    </location>
</feature>
<gene>
    <name evidence="2" type="ORF">FFLO_02507</name>
</gene>
<comment type="caution">
    <text evidence="2">The sequence shown here is derived from an EMBL/GenBank/DDBJ whole genome shotgun (WGS) entry which is preliminary data.</text>
</comment>
<dbReference type="Proteomes" id="UP000812966">
    <property type="component" value="Unassembled WGS sequence"/>
</dbReference>
<organism evidence="2 3">
    <name type="scientific">Filobasidium floriforme</name>
    <dbReference type="NCBI Taxonomy" id="5210"/>
    <lineage>
        <taxon>Eukaryota</taxon>
        <taxon>Fungi</taxon>
        <taxon>Dikarya</taxon>
        <taxon>Basidiomycota</taxon>
        <taxon>Agaricomycotina</taxon>
        <taxon>Tremellomycetes</taxon>
        <taxon>Filobasidiales</taxon>
        <taxon>Filobasidiaceae</taxon>
        <taxon>Filobasidium</taxon>
    </lineage>
</organism>
<evidence type="ECO:0000313" key="3">
    <source>
        <dbReference type="Proteomes" id="UP000812966"/>
    </source>
</evidence>
<keyword evidence="3" id="KW-1185">Reference proteome</keyword>
<proteinExistence type="predicted"/>
<feature type="compositionally biased region" description="Basic and acidic residues" evidence="1">
    <location>
        <begin position="439"/>
        <end position="450"/>
    </location>
</feature>
<sequence length="464" mass="52649">MITAPLRTIMRSTGSLARITRIDRRHLSATRSILQDVKTPSEKITVVPFMLDPTSAQQKMKENALLSTITIPNAIYAFALRWFGESVTPFLHEFGLGGNGLKHERTKAVYWPIWRFTLLADIDIPGTTKSPSLIMFNSTGLSGNSFSPVSLLDFTQPELPDDLLPWDAEQDLKQLESVGVDVDAVPFSVDPLKVMQGLKRKVGRHVRLGDMKVDLERDVNEILFAAYPIYFPLYVSEWSFKLNDDSKERRISIVMNADDADPRECRCVKPMIPGLGEKTRNFGYWMEMPHIIPDPDSPHPEPKGDIHRTVAQSYVDWLNPATRRNTLVGEQDPRSGSLVAPTSPLEQLDVEESEIAWNDPRVQSWSGEERKENTNWMMAQAARVMMEGQLQKMQRAEKKADNKPVTTLRIDMQKRDDGSRGMPSFSKVTMEEAIAAARKSVEEAKRDVESQKPQWLKARETKEK</sequence>
<accession>A0A8K0JMG2</accession>
<evidence type="ECO:0000313" key="2">
    <source>
        <dbReference type="EMBL" id="KAG7562035.1"/>
    </source>
</evidence>
<dbReference type="EMBL" id="JABELV010000040">
    <property type="protein sequence ID" value="KAG7562035.1"/>
    <property type="molecule type" value="Genomic_DNA"/>
</dbReference>
<evidence type="ECO:0000256" key="1">
    <source>
        <dbReference type="SAM" id="MobiDB-lite"/>
    </source>
</evidence>
<reference evidence="2" key="1">
    <citation type="submission" date="2020-04" db="EMBL/GenBank/DDBJ databases">
        <title>Analysis of mating type loci in Filobasidium floriforme.</title>
        <authorList>
            <person name="Nowrousian M."/>
        </authorList>
    </citation>
    <scope>NUCLEOTIDE SEQUENCE</scope>
    <source>
        <strain evidence="2">CBS 6242</strain>
    </source>
</reference>
<protein>
    <submittedName>
        <fullName evidence="2">Uncharacterized protein</fullName>
    </submittedName>
</protein>
<dbReference type="AlphaFoldDB" id="A0A8K0JMG2"/>